<accession>A0A1G9R8T9</accession>
<dbReference type="RefSeq" id="WP_090773843.1">
    <property type="nucleotide sequence ID" value="NZ_FNFB01000044.1"/>
</dbReference>
<sequence length="184" mass="19248">MVDRLARAGAAVVVLLALGSCSAPPADPLLRDAAQWPLVKVRGLIDDPKLPDEAERALAQVRVGSYDMLAWIHSSGLCGLSGSEWSVHTDVSMHVDLTTSEGHPERPTGFSGPTEPAVSTSYGNKVSLFCTPTRMLIKVSGETSQPFVSGDAVAQLVDGGLNAVVGSEEALRESLPRATVTRGG</sequence>
<evidence type="ECO:0000256" key="1">
    <source>
        <dbReference type="SAM" id="SignalP"/>
    </source>
</evidence>
<name>A0A1G9R8T9_9ACTN</name>
<organism evidence="2 3">
    <name type="scientific">Nonomuraea maritima</name>
    <dbReference type="NCBI Taxonomy" id="683260"/>
    <lineage>
        <taxon>Bacteria</taxon>
        <taxon>Bacillati</taxon>
        <taxon>Actinomycetota</taxon>
        <taxon>Actinomycetes</taxon>
        <taxon>Streptosporangiales</taxon>
        <taxon>Streptosporangiaceae</taxon>
        <taxon>Nonomuraea</taxon>
    </lineage>
</organism>
<feature type="chain" id="PRO_5039144107" description="Lipoprotein" evidence="1">
    <location>
        <begin position="26"/>
        <end position="184"/>
    </location>
</feature>
<keyword evidence="1" id="KW-0732">Signal</keyword>
<dbReference type="OrthoDB" id="3531106at2"/>
<evidence type="ECO:0000313" key="2">
    <source>
        <dbReference type="EMBL" id="SDM19722.1"/>
    </source>
</evidence>
<dbReference type="Proteomes" id="UP000198683">
    <property type="component" value="Unassembled WGS sequence"/>
</dbReference>
<gene>
    <name evidence="2" type="ORF">SAMN05421874_1448</name>
</gene>
<reference evidence="2 3" key="1">
    <citation type="submission" date="2016-10" db="EMBL/GenBank/DDBJ databases">
        <authorList>
            <person name="de Groot N.N."/>
        </authorList>
    </citation>
    <scope>NUCLEOTIDE SEQUENCE [LARGE SCALE GENOMIC DNA]</scope>
    <source>
        <strain evidence="2 3">CGMCC 4.5681</strain>
    </source>
</reference>
<dbReference type="PROSITE" id="PS51257">
    <property type="entry name" value="PROKAR_LIPOPROTEIN"/>
    <property type="match status" value="1"/>
</dbReference>
<evidence type="ECO:0000313" key="3">
    <source>
        <dbReference type="Proteomes" id="UP000198683"/>
    </source>
</evidence>
<feature type="signal peptide" evidence="1">
    <location>
        <begin position="1"/>
        <end position="25"/>
    </location>
</feature>
<protein>
    <recommendedName>
        <fullName evidence="4">Lipoprotein</fullName>
    </recommendedName>
</protein>
<keyword evidence="3" id="KW-1185">Reference proteome</keyword>
<dbReference type="AlphaFoldDB" id="A0A1G9R8T9"/>
<evidence type="ECO:0008006" key="4">
    <source>
        <dbReference type="Google" id="ProtNLM"/>
    </source>
</evidence>
<dbReference type="EMBL" id="FNFB01000044">
    <property type="protein sequence ID" value="SDM19722.1"/>
    <property type="molecule type" value="Genomic_DNA"/>
</dbReference>
<proteinExistence type="predicted"/>